<dbReference type="Proteomes" id="UP000652176">
    <property type="component" value="Unassembled WGS sequence"/>
</dbReference>
<reference evidence="1 2" key="1">
    <citation type="submission" date="2020-09" db="EMBL/GenBank/DDBJ databases">
        <title>Methylomonas albis sp. nov. and Methylomonas fluvii sp. nov.: Two cold-adapted methanotrophs from the River Elbe and an amended description of Methylovulum psychrotolerans strain Eb1.</title>
        <authorList>
            <person name="Bussmann I.K."/>
            <person name="Klings K.-W."/>
            <person name="Warnstedt J."/>
            <person name="Hoppert M."/>
            <person name="Saborowski A."/>
            <person name="Horn F."/>
            <person name="Liebner S."/>
        </authorList>
    </citation>
    <scope>NUCLEOTIDE SEQUENCE [LARGE SCALE GENOMIC DNA]</scope>
    <source>
        <strain evidence="1 2">EbA</strain>
    </source>
</reference>
<dbReference type="Pfam" id="PF21983">
    <property type="entry name" value="NikA-like"/>
    <property type="match status" value="1"/>
</dbReference>
<organism evidence="1 2">
    <name type="scientific">Methylomonas albis</name>
    <dbReference type="NCBI Taxonomy" id="1854563"/>
    <lineage>
        <taxon>Bacteria</taxon>
        <taxon>Pseudomonadati</taxon>
        <taxon>Pseudomonadota</taxon>
        <taxon>Gammaproteobacteria</taxon>
        <taxon>Methylococcales</taxon>
        <taxon>Methylococcaceae</taxon>
        <taxon>Methylomonas</taxon>
    </lineage>
</organism>
<comment type="caution">
    <text evidence="1">The sequence shown here is derived from an EMBL/GenBank/DDBJ whole genome shotgun (WGS) entry which is preliminary data.</text>
</comment>
<keyword evidence="2" id="KW-1185">Reference proteome</keyword>
<dbReference type="InterPro" id="IPR053842">
    <property type="entry name" value="NikA-like"/>
</dbReference>
<name>A0ABR9D746_9GAMM</name>
<accession>A0ABR9D746</accession>
<proteinExistence type="predicted"/>
<protein>
    <submittedName>
        <fullName evidence="1">Plasmid mobilization relaxosome protein MobC</fullName>
    </submittedName>
</protein>
<dbReference type="EMBL" id="JACXSS010000002">
    <property type="protein sequence ID" value="MBD9358940.1"/>
    <property type="molecule type" value="Genomic_DNA"/>
</dbReference>
<evidence type="ECO:0000313" key="1">
    <source>
        <dbReference type="EMBL" id="MBD9358940.1"/>
    </source>
</evidence>
<dbReference type="RefSeq" id="WP_192377416.1">
    <property type="nucleotide sequence ID" value="NZ_CAJHIV010000002.1"/>
</dbReference>
<evidence type="ECO:0000313" key="2">
    <source>
        <dbReference type="Proteomes" id="UP000652176"/>
    </source>
</evidence>
<gene>
    <name evidence="1" type="primary">mobC</name>
    <name evidence="1" type="ORF">IE877_24255</name>
</gene>
<sequence length="117" mass="13270">MTDQPRSLSKRLNFRIDEATYSAFEAKVSAANLTRSEFFRDIILNNKTQVIARKITTDHTKQALFLINKTSNNINQLAKAANTAQQSGKITDQLYLSVLESLDQQNQLLQAFLDHVN</sequence>